<dbReference type="CDD" id="cd08493">
    <property type="entry name" value="PBP2_DppA_like"/>
    <property type="match status" value="1"/>
</dbReference>
<dbReference type="Pfam" id="PF00496">
    <property type="entry name" value="SBP_bac_5"/>
    <property type="match status" value="1"/>
</dbReference>
<evidence type="ECO:0000256" key="5">
    <source>
        <dbReference type="SAM" id="MobiDB-lite"/>
    </source>
</evidence>
<keyword evidence="3" id="KW-0813">Transport</keyword>
<dbReference type="EMBL" id="FUWM01000040">
    <property type="protein sequence ID" value="SKA10330.1"/>
    <property type="molecule type" value="Genomic_DNA"/>
</dbReference>
<keyword evidence="4" id="KW-0732">Signal</keyword>
<dbReference type="GO" id="GO:0015833">
    <property type="term" value="P:peptide transport"/>
    <property type="evidence" value="ECO:0007669"/>
    <property type="project" value="TreeGrafter"/>
</dbReference>
<organism evidence="7 8">
    <name type="scientific">Selenihalanaerobacter shriftii</name>
    <dbReference type="NCBI Taxonomy" id="142842"/>
    <lineage>
        <taxon>Bacteria</taxon>
        <taxon>Bacillati</taxon>
        <taxon>Bacillota</taxon>
        <taxon>Clostridia</taxon>
        <taxon>Halanaerobiales</taxon>
        <taxon>Halobacteroidaceae</taxon>
        <taxon>Selenihalanaerobacter</taxon>
    </lineage>
</organism>
<dbReference type="InterPro" id="IPR000914">
    <property type="entry name" value="SBP_5_dom"/>
</dbReference>
<protein>
    <submittedName>
        <fullName evidence="7">Peptide/nickel transport system substrate-binding protein</fullName>
    </submittedName>
</protein>
<dbReference type="Gene3D" id="3.10.105.10">
    <property type="entry name" value="Dipeptide-binding Protein, Domain 3"/>
    <property type="match status" value="1"/>
</dbReference>
<dbReference type="Proteomes" id="UP000190625">
    <property type="component" value="Unassembled WGS sequence"/>
</dbReference>
<dbReference type="PROSITE" id="PS51257">
    <property type="entry name" value="PROKAR_LIPOPROTEIN"/>
    <property type="match status" value="1"/>
</dbReference>
<dbReference type="RefSeq" id="WP_078811180.1">
    <property type="nucleotide sequence ID" value="NZ_FUWM01000040.1"/>
</dbReference>
<evidence type="ECO:0000256" key="1">
    <source>
        <dbReference type="ARBA" id="ARBA00004193"/>
    </source>
</evidence>
<comment type="subcellular location">
    <subcellularLocation>
        <location evidence="1">Cell membrane</location>
        <topology evidence="1">Lipid-anchor</topology>
    </subcellularLocation>
</comment>
<dbReference type="InterPro" id="IPR039424">
    <property type="entry name" value="SBP_5"/>
</dbReference>
<dbReference type="SUPFAM" id="SSF53850">
    <property type="entry name" value="Periplasmic binding protein-like II"/>
    <property type="match status" value="1"/>
</dbReference>
<feature type="compositionally biased region" description="Basic and acidic residues" evidence="5">
    <location>
        <begin position="41"/>
        <end position="50"/>
    </location>
</feature>
<sequence length="551" mass="61840">MFNKKSIALVLIIAVVGFALVGCGQSEKAAEQAPEKNQQQTEKKAQEKVKPKSGGTLVFGRGGDSVKLDPADVTDGESMKVTRQMLDGLVEYKPGETEIEPALAKSWETSEDGLTWTFNLRKGVKFHDGTKFNADAVVFNFKRWMNKDHKYHDGQFVYWGYMFGGFPGVVKSVEAVDEYTVKFTLKEKLAPFLANLAMGPFGISSPTAIKKYGEDYFKHPVGTGPFKFVKWVKGDRIILEANEDYWEGRPYLDKVVFRVIPDNTARFMELQSGSIDMIDGVNPNSVPQIRNADKLKLSLRPSMNVGYLAMNFDKKPFGNVKVRRAINHAINKKEIIKGLYAGLGKPAKNPLPPSLWGYNEDIDPYEYNPEKAKKLLAEAGYPDGFKTTLWAMPNPRPYMPQPKLIAQAMQSDLEAIGVKAEIRSYDWGTYLQKTENGEHDMALLGWTGDNGDPDNFLYVLLDKDNAIKGSAGNIAFYKSDPLHELLIKAQTTMDQEKRAELYKKSQKVIHKDAPWVPVAHSNPPLGLKNKVMNYEPSPVGQEKLNDVWLKQ</sequence>
<evidence type="ECO:0000259" key="6">
    <source>
        <dbReference type="Pfam" id="PF00496"/>
    </source>
</evidence>
<dbReference type="InterPro" id="IPR030678">
    <property type="entry name" value="Peptide/Ni-bd"/>
</dbReference>
<gene>
    <name evidence="7" type="ORF">SAMN02745118_02810</name>
</gene>
<dbReference type="GO" id="GO:0043190">
    <property type="term" value="C:ATP-binding cassette (ABC) transporter complex"/>
    <property type="evidence" value="ECO:0007669"/>
    <property type="project" value="InterPro"/>
</dbReference>
<feature type="region of interest" description="Disordered" evidence="5">
    <location>
        <begin position="29"/>
        <end position="72"/>
    </location>
</feature>
<reference evidence="8" key="1">
    <citation type="submission" date="2017-02" db="EMBL/GenBank/DDBJ databases">
        <authorList>
            <person name="Varghese N."/>
            <person name="Submissions S."/>
        </authorList>
    </citation>
    <scope>NUCLEOTIDE SEQUENCE [LARGE SCALE GENOMIC DNA]</scope>
    <source>
        <strain evidence="8">ATCC BAA-73</strain>
    </source>
</reference>
<dbReference type="PANTHER" id="PTHR30290">
    <property type="entry name" value="PERIPLASMIC BINDING COMPONENT OF ABC TRANSPORTER"/>
    <property type="match status" value="1"/>
</dbReference>
<evidence type="ECO:0000313" key="8">
    <source>
        <dbReference type="Proteomes" id="UP000190625"/>
    </source>
</evidence>
<dbReference type="PIRSF" id="PIRSF002741">
    <property type="entry name" value="MppA"/>
    <property type="match status" value="1"/>
</dbReference>
<evidence type="ECO:0000256" key="3">
    <source>
        <dbReference type="ARBA" id="ARBA00022448"/>
    </source>
</evidence>
<proteinExistence type="inferred from homology"/>
<name>A0A1T4R2T5_9FIRM</name>
<feature type="domain" description="Solute-binding protein family 5" evidence="6">
    <location>
        <begin position="98"/>
        <end position="465"/>
    </location>
</feature>
<dbReference type="Gene3D" id="3.90.76.10">
    <property type="entry name" value="Dipeptide-binding Protein, Domain 1"/>
    <property type="match status" value="1"/>
</dbReference>
<accession>A0A1T4R2T5</accession>
<dbReference type="PANTHER" id="PTHR30290:SF9">
    <property type="entry name" value="OLIGOPEPTIDE-BINDING PROTEIN APPA"/>
    <property type="match status" value="1"/>
</dbReference>
<dbReference type="GO" id="GO:1904680">
    <property type="term" value="F:peptide transmembrane transporter activity"/>
    <property type="evidence" value="ECO:0007669"/>
    <property type="project" value="TreeGrafter"/>
</dbReference>
<dbReference type="AlphaFoldDB" id="A0A1T4R2T5"/>
<evidence type="ECO:0000313" key="7">
    <source>
        <dbReference type="EMBL" id="SKA10330.1"/>
    </source>
</evidence>
<keyword evidence="8" id="KW-1185">Reference proteome</keyword>
<dbReference type="InterPro" id="IPR023765">
    <property type="entry name" value="SBP_5_CS"/>
</dbReference>
<comment type="similarity">
    <text evidence="2">Belongs to the bacterial solute-binding protein 5 family.</text>
</comment>
<dbReference type="STRING" id="142842.SAMN02745118_02810"/>
<dbReference type="GO" id="GO:0042597">
    <property type="term" value="C:periplasmic space"/>
    <property type="evidence" value="ECO:0007669"/>
    <property type="project" value="UniProtKB-ARBA"/>
</dbReference>
<evidence type="ECO:0000256" key="2">
    <source>
        <dbReference type="ARBA" id="ARBA00005695"/>
    </source>
</evidence>
<dbReference type="OrthoDB" id="9772924at2"/>
<evidence type="ECO:0000256" key="4">
    <source>
        <dbReference type="ARBA" id="ARBA00022729"/>
    </source>
</evidence>
<dbReference type="PROSITE" id="PS01040">
    <property type="entry name" value="SBP_BACTERIAL_5"/>
    <property type="match status" value="1"/>
</dbReference>
<dbReference type="Gene3D" id="3.40.190.10">
    <property type="entry name" value="Periplasmic binding protein-like II"/>
    <property type="match status" value="1"/>
</dbReference>